<gene>
    <name evidence="2" type="ORF">OG2516_15289</name>
</gene>
<keyword evidence="1" id="KW-0812">Transmembrane</keyword>
<dbReference type="HOGENOM" id="CLU_125998_0_0_5"/>
<comment type="caution">
    <text evidence="2">The sequence shown here is derived from an EMBL/GenBank/DDBJ whole genome shotgun (WGS) entry which is preliminary data.</text>
</comment>
<keyword evidence="3" id="KW-1185">Reference proteome</keyword>
<name>Q2CFF5_OCEGH</name>
<protein>
    <submittedName>
        <fullName evidence="2">Tellurite resistance protein</fullName>
    </submittedName>
</protein>
<evidence type="ECO:0000313" key="3">
    <source>
        <dbReference type="Proteomes" id="UP000003635"/>
    </source>
</evidence>
<dbReference type="Proteomes" id="UP000003635">
    <property type="component" value="Unassembled WGS sequence"/>
</dbReference>
<dbReference type="STRING" id="314256.OG2516_15289"/>
<feature type="transmembrane region" description="Helical" evidence="1">
    <location>
        <begin position="33"/>
        <end position="54"/>
    </location>
</feature>
<keyword evidence="1" id="KW-1133">Transmembrane helix</keyword>
<dbReference type="InterPro" id="IPR047784">
    <property type="entry name" value="TrgA"/>
</dbReference>
<dbReference type="eggNOG" id="ENOG5032RSE">
    <property type="taxonomic scope" value="Bacteria"/>
</dbReference>
<feature type="transmembrane region" description="Helical" evidence="1">
    <location>
        <begin position="61"/>
        <end position="82"/>
    </location>
</feature>
<dbReference type="OrthoDB" id="7869508at2"/>
<dbReference type="EMBL" id="AAOT01000013">
    <property type="protein sequence ID" value="EAR51340.1"/>
    <property type="molecule type" value="Genomic_DNA"/>
</dbReference>
<sequence length="147" mass="15873">MPTFARLVAAILFGCLAWFVSETMIEPMFPEDFVTGWFAEVNAAVGVLCGWIIMGKRAGDGVVAATGIGFTTALMMVFWALFVHSFNDMLGRSLRKEYDGPVEALVAVFELGVEHLAFMSTLEVWAAILVGGIAAGVVTEYASRVAR</sequence>
<evidence type="ECO:0000313" key="2">
    <source>
        <dbReference type="EMBL" id="EAR51340.1"/>
    </source>
</evidence>
<dbReference type="NCBIfam" id="NF033773">
    <property type="entry name" value="tellur_TrgA"/>
    <property type="match status" value="1"/>
</dbReference>
<dbReference type="RefSeq" id="WP_007256572.1">
    <property type="nucleotide sequence ID" value="NZ_CH724108.1"/>
</dbReference>
<accession>Q2CFF5</accession>
<dbReference type="AlphaFoldDB" id="Q2CFF5"/>
<keyword evidence="1" id="KW-0472">Membrane</keyword>
<evidence type="ECO:0000256" key="1">
    <source>
        <dbReference type="SAM" id="Phobius"/>
    </source>
</evidence>
<organism evidence="2 3">
    <name type="scientific">Oceanicola granulosus (strain ATCC BAA-861 / DSM 15982 / KCTC 12143 / HTCC2516)</name>
    <dbReference type="NCBI Taxonomy" id="314256"/>
    <lineage>
        <taxon>Bacteria</taxon>
        <taxon>Pseudomonadati</taxon>
        <taxon>Pseudomonadota</taxon>
        <taxon>Alphaproteobacteria</taxon>
        <taxon>Rhodobacterales</taxon>
        <taxon>Roseobacteraceae</taxon>
        <taxon>Oceanicola</taxon>
    </lineage>
</organism>
<proteinExistence type="predicted"/>
<feature type="transmembrane region" description="Helical" evidence="1">
    <location>
        <begin position="124"/>
        <end position="142"/>
    </location>
</feature>
<reference evidence="2 3" key="1">
    <citation type="journal article" date="2010" name="J. Bacteriol.">
        <title>Genome sequences of Oceanicola granulosus HTCC2516(T) and Oceanicola batsensis HTCC2597(TDelta).</title>
        <authorList>
            <person name="Thrash J.C."/>
            <person name="Cho J.C."/>
            <person name="Vergin K.L."/>
            <person name="Giovannoni S.J."/>
        </authorList>
    </citation>
    <scope>NUCLEOTIDE SEQUENCE [LARGE SCALE GENOMIC DNA]</scope>
    <source>
        <strain evidence="3">ATCC BAA-861 / DSM 15982 / KCTC 12143 / HTCC2516</strain>
    </source>
</reference>